<dbReference type="InterPro" id="IPR011009">
    <property type="entry name" value="Kinase-like_dom_sf"/>
</dbReference>
<evidence type="ECO:0000259" key="2">
    <source>
        <dbReference type="Pfam" id="PF03109"/>
    </source>
</evidence>
<dbReference type="EMBL" id="CT868662">
    <property type="protein sequence ID" value="CAK91278.1"/>
    <property type="molecule type" value="Genomic_DNA"/>
</dbReference>
<dbReference type="HOGENOM" id="CLU_006533_6_2_1"/>
<dbReference type="AlphaFoldDB" id="A0E7L1"/>
<dbReference type="GeneID" id="5044460"/>
<dbReference type="SUPFAM" id="SSF56112">
    <property type="entry name" value="Protein kinase-like (PK-like)"/>
    <property type="match status" value="1"/>
</dbReference>
<dbReference type="InterPro" id="IPR052402">
    <property type="entry name" value="ADCK_kinase"/>
</dbReference>
<organism evidence="3 4">
    <name type="scientific">Paramecium tetraurelia</name>
    <dbReference type="NCBI Taxonomy" id="5888"/>
    <lineage>
        <taxon>Eukaryota</taxon>
        <taxon>Sar</taxon>
        <taxon>Alveolata</taxon>
        <taxon>Ciliophora</taxon>
        <taxon>Intramacronucleata</taxon>
        <taxon>Oligohymenophorea</taxon>
        <taxon>Peniculida</taxon>
        <taxon>Parameciidae</taxon>
        <taxon>Paramecium</taxon>
    </lineage>
</organism>
<keyword evidence="1" id="KW-1133">Transmembrane helix</keyword>
<gene>
    <name evidence="3" type="ORF">GSPATT00024006001</name>
</gene>
<keyword evidence="1" id="KW-0472">Membrane</keyword>
<protein>
    <recommendedName>
        <fullName evidence="2">ABC1 atypical kinase-like domain-containing protein</fullName>
    </recommendedName>
</protein>
<reference evidence="3 4" key="1">
    <citation type="journal article" date="2006" name="Nature">
        <title>Global trends of whole-genome duplications revealed by the ciliate Paramecium tetraurelia.</title>
        <authorList>
            <consortium name="Genoscope"/>
            <person name="Aury J.-M."/>
            <person name="Jaillon O."/>
            <person name="Duret L."/>
            <person name="Noel B."/>
            <person name="Jubin C."/>
            <person name="Porcel B.M."/>
            <person name="Segurens B."/>
            <person name="Daubin V."/>
            <person name="Anthouard V."/>
            <person name="Aiach N."/>
            <person name="Arnaiz O."/>
            <person name="Billaut A."/>
            <person name="Beisson J."/>
            <person name="Blanc I."/>
            <person name="Bouhouche K."/>
            <person name="Camara F."/>
            <person name="Duharcourt S."/>
            <person name="Guigo R."/>
            <person name="Gogendeau D."/>
            <person name="Katinka M."/>
            <person name="Keller A.-M."/>
            <person name="Kissmehl R."/>
            <person name="Klotz C."/>
            <person name="Koll F."/>
            <person name="Le Moue A."/>
            <person name="Lepere C."/>
            <person name="Malinsky S."/>
            <person name="Nowacki M."/>
            <person name="Nowak J.K."/>
            <person name="Plattner H."/>
            <person name="Poulain J."/>
            <person name="Ruiz F."/>
            <person name="Serrano V."/>
            <person name="Zagulski M."/>
            <person name="Dessen P."/>
            <person name="Betermier M."/>
            <person name="Weissenbach J."/>
            <person name="Scarpelli C."/>
            <person name="Schachter V."/>
            <person name="Sperling L."/>
            <person name="Meyer E."/>
            <person name="Cohen J."/>
            <person name="Wincker P."/>
        </authorList>
    </citation>
    <scope>NUCLEOTIDE SEQUENCE [LARGE SCALE GENOMIC DNA]</scope>
    <source>
        <strain evidence="3 4">Stock d4-2</strain>
    </source>
</reference>
<dbReference type="Proteomes" id="UP000000600">
    <property type="component" value="Unassembled WGS sequence"/>
</dbReference>
<dbReference type="OMA" id="CWIKFGQ"/>
<evidence type="ECO:0000313" key="3">
    <source>
        <dbReference type="EMBL" id="CAK91278.1"/>
    </source>
</evidence>
<keyword evidence="4" id="KW-1185">Reference proteome</keyword>
<dbReference type="PANTHER" id="PTHR45890">
    <property type="entry name" value="AARF DOMAIN CONTAINING KINASE 2 (PREDICTED)"/>
    <property type="match status" value="1"/>
</dbReference>
<feature type="domain" description="ABC1 atypical kinase-like" evidence="2">
    <location>
        <begin position="158"/>
        <end position="361"/>
    </location>
</feature>
<name>A0E7L1_PARTE</name>
<dbReference type="OrthoDB" id="427480at2759"/>
<feature type="transmembrane region" description="Helical" evidence="1">
    <location>
        <begin position="91"/>
        <end position="111"/>
    </location>
</feature>
<dbReference type="eggNOG" id="KOG1236">
    <property type="taxonomic scope" value="Eukaryota"/>
</dbReference>
<dbReference type="InParanoid" id="A0E7L1"/>
<dbReference type="InterPro" id="IPR004147">
    <property type="entry name" value="ABC1_dom"/>
</dbReference>
<dbReference type="Pfam" id="PF03109">
    <property type="entry name" value="ABC1"/>
    <property type="match status" value="1"/>
</dbReference>
<evidence type="ECO:0000256" key="1">
    <source>
        <dbReference type="SAM" id="Phobius"/>
    </source>
</evidence>
<sequence>MLKLIKLSNVGLSRRATIFVGGMTCIGLYSAGYQRFKKAQYASLYENLELKQVIEIDLFKDYQQEYLRGHVHSVNGFWSRMIYYGKLQLRFLQLILTFTPLVVFFPFALLFKSWLYKHWLRLLIKSLELAGPLWMKLGQWASHRGDVFGYEVTSELSKLRDSATPHNYYYTKKQFEEEFKQKIEDVFDSFDTNPIASGSIGQIHLAYKNGVKYAVKVRHPRIVEKLELDLKILYVISNILSSTQQIFRRLAMPVTFQEFSVTLMNQADLSFEAKNLQIFEQKFKDSKNVIFPKILKEYVSKSVIVETFEEGVSLSNFMKLERTREHRVAANLGLKAFYKMLIYDNFIHADLHSGNILVRIKDNNTSKFDNFKNLLEEGFYDLVEYAAELIVPLFEKFILKKPLKVSILEKEKIFDEQQFWNFLRQTNQNQKNLDLIFIDPGMVTILNQNDRINFIKIIMFVALRQPKECGQLMLSLASYNTQLKEEKKQKFLKDIEDLFGEVCNAPLSKMDLGSIFKGMLEILRSNGLAVEGHFATLLTNMMILEGIGKELDPKINIVSKAASFLLQIRTIDSTINELMNISQ</sequence>
<feature type="transmembrane region" description="Helical" evidence="1">
    <location>
        <begin position="12"/>
        <end position="31"/>
    </location>
</feature>
<evidence type="ECO:0000313" key="4">
    <source>
        <dbReference type="Proteomes" id="UP000000600"/>
    </source>
</evidence>
<proteinExistence type="predicted"/>
<dbReference type="RefSeq" id="XP_001458675.1">
    <property type="nucleotide sequence ID" value="XM_001458638.1"/>
</dbReference>
<dbReference type="STRING" id="5888.A0E7L1"/>
<dbReference type="PANTHER" id="PTHR45890:SF1">
    <property type="entry name" value="AARF DOMAIN CONTAINING KINASE 2"/>
    <property type="match status" value="1"/>
</dbReference>
<accession>A0E7L1</accession>
<dbReference type="KEGG" id="ptm:GSPATT00024006001"/>
<keyword evidence="1" id="KW-0812">Transmembrane</keyword>